<feature type="region of interest" description="Disordered" evidence="1">
    <location>
        <begin position="562"/>
        <end position="584"/>
    </location>
</feature>
<name>A0A199UHH6_ANACO</name>
<sequence length="584" mass="62705">MSPAASSQSSTTATSATPPKSASEATASSSAMGNCLNTTSSKGQKTLPIDAPFNFPSPLPTWPSGGGFATGSIDLGGLEVRQVPTFTKVWATLDGGPGDVGAGFFNPTEVPADFYSLGSYTQPNDRPLNGWVLVARDAQELGILAKPLDYTLVWSAESTSVKRVGDGFFWLPTPPSGYKAVGLLVTDSAQKPPLDLIRCVRADFTDQSEPDTSLWSTNDGSFSVSSLRPSDRGVRARGVCAGTFTAQSNGSPSPTTTLACLKNLSAEFTSAMPNLAQIEALMQAYSPVIYLHPDEQFFPSSVTWFFSNGALLYQKGNPNPTAIAPDGSNLPQGGSNDGEYWIDLPADDKLKAEVKAGDLNTARVYLHVKPMLGGTFTDLALWIFYPFNGAARAKVEFVNVSLGRIGEHVGDWEHVTLRVSNFSGELRRVYYAAHSAGEWVDASQAEYDPSGGNKPVAYASLHGHAAYAKAGLVLQGNEKLQIGIRNDTAKGKKMDTAGRWELVAAEYDEVGEAVAEPAWLEYMREWGPKTSYDIAKELKGVERLLPKRLRRALEKLVAELPAEVLGEEGPTGPKDKSSWTMDEK</sequence>
<dbReference type="RefSeq" id="XP_020093155.1">
    <property type="nucleotide sequence ID" value="XM_020237566.1"/>
</dbReference>
<dbReference type="Pfam" id="PF06101">
    <property type="entry name" value="Vps62"/>
    <property type="match status" value="1"/>
</dbReference>
<dbReference type="InterPro" id="IPR009291">
    <property type="entry name" value="Vps62"/>
</dbReference>
<evidence type="ECO:0000256" key="1">
    <source>
        <dbReference type="SAM" id="MobiDB-lite"/>
    </source>
</evidence>
<dbReference type="PANTHER" id="PTHR48152">
    <property type="entry name" value="F1C9.34 PROTEIN"/>
    <property type="match status" value="1"/>
</dbReference>
<organism evidence="2 3">
    <name type="scientific">Ananas comosus</name>
    <name type="common">Pineapple</name>
    <name type="synonym">Ananas ananas</name>
    <dbReference type="NCBI Taxonomy" id="4615"/>
    <lineage>
        <taxon>Eukaryota</taxon>
        <taxon>Viridiplantae</taxon>
        <taxon>Streptophyta</taxon>
        <taxon>Embryophyta</taxon>
        <taxon>Tracheophyta</taxon>
        <taxon>Spermatophyta</taxon>
        <taxon>Magnoliopsida</taxon>
        <taxon>Liliopsida</taxon>
        <taxon>Poales</taxon>
        <taxon>Bromeliaceae</taxon>
        <taxon>Bromelioideae</taxon>
        <taxon>Ananas</taxon>
    </lineage>
</organism>
<keyword evidence="4" id="KW-1185">Reference proteome</keyword>
<evidence type="ECO:0000313" key="5">
    <source>
        <dbReference type="RefSeq" id="XP_020093155.1"/>
    </source>
</evidence>
<feature type="compositionally biased region" description="Basic and acidic residues" evidence="1">
    <location>
        <begin position="573"/>
        <end position="584"/>
    </location>
</feature>
<dbReference type="Gramene" id="Aco021624.1.mrna1">
    <property type="protein sequence ID" value="Aco021624.1.mrna1"/>
    <property type="gene ID" value="Aco021624.1.path1"/>
</dbReference>
<protein>
    <submittedName>
        <fullName evidence="5">Uncharacterized protein LOC109713470</fullName>
    </submittedName>
</protein>
<dbReference type="OrthoDB" id="188042at2759"/>
<dbReference type="Proteomes" id="UP000092600">
    <property type="component" value="Unassembled WGS sequence"/>
</dbReference>
<reference evidence="2 3" key="1">
    <citation type="journal article" date="2016" name="DNA Res.">
        <title>The draft genome of MD-2 pineapple using hybrid error correction of long reads.</title>
        <authorList>
            <person name="Redwan R.M."/>
            <person name="Saidin A."/>
            <person name="Kumar S.V."/>
        </authorList>
    </citation>
    <scope>NUCLEOTIDE SEQUENCE [LARGE SCALE GENOMIC DNA]</scope>
    <source>
        <strain evidence="3">cv. MD2</strain>
        <tissue evidence="2">Leaf</tissue>
    </source>
</reference>
<evidence type="ECO:0000313" key="3">
    <source>
        <dbReference type="Proteomes" id="UP000092600"/>
    </source>
</evidence>
<accession>A0A199UHH6</accession>
<feature type="compositionally biased region" description="Polar residues" evidence="1">
    <location>
        <begin position="35"/>
        <end position="44"/>
    </location>
</feature>
<dbReference type="Proteomes" id="UP000515123">
    <property type="component" value="Linkage group 7"/>
</dbReference>
<evidence type="ECO:0000313" key="4">
    <source>
        <dbReference type="Proteomes" id="UP000515123"/>
    </source>
</evidence>
<feature type="region of interest" description="Disordered" evidence="1">
    <location>
        <begin position="1"/>
        <end position="49"/>
    </location>
</feature>
<dbReference type="STRING" id="4615.A0A199UHH6"/>
<dbReference type="EMBL" id="LSRQ01008187">
    <property type="protein sequence ID" value="OAY64189.1"/>
    <property type="molecule type" value="Genomic_DNA"/>
</dbReference>
<proteinExistence type="predicted"/>
<feature type="compositionally biased region" description="Low complexity" evidence="1">
    <location>
        <begin position="1"/>
        <end position="31"/>
    </location>
</feature>
<evidence type="ECO:0000313" key="2">
    <source>
        <dbReference type="EMBL" id="OAY64189.1"/>
    </source>
</evidence>
<dbReference type="PANTHER" id="PTHR48152:SF3">
    <property type="entry name" value="DUF946 FAMILY PROTEIN (DUF946)"/>
    <property type="match status" value="1"/>
</dbReference>
<dbReference type="AlphaFoldDB" id="A0A199UHH6"/>
<gene>
    <name evidence="5" type="primary">LOC109713470</name>
    <name evidence="2" type="ORF">ACMD2_18601</name>
</gene>
<reference evidence="5" key="2">
    <citation type="submission" date="2025-04" db="UniProtKB">
        <authorList>
            <consortium name="RefSeq"/>
        </authorList>
    </citation>
    <scope>IDENTIFICATION</scope>
    <source>
        <tissue evidence="5">Leaf</tissue>
    </source>
</reference>
<dbReference type="GeneID" id="109713470"/>